<evidence type="ECO:0000313" key="2">
    <source>
        <dbReference type="EMBL" id="SDO99573.1"/>
    </source>
</evidence>
<dbReference type="RefSeq" id="WP_092596708.1">
    <property type="nucleotide sequence ID" value="NZ_FNJR01000001.1"/>
</dbReference>
<accession>A0A1H0P3N0</accession>
<name>A0A1H0P3N0_9ACTN</name>
<sequence length="54" mass="6016">MSAYTSQETNRVEIGRVADGAAVRDTKERTGGYFSTTGRQRAAFIDAVKNERFE</sequence>
<protein>
    <recommendedName>
        <fullName evidence="1">DUF397 domain-containing protein</fullName>
    </recommendedName>
</protein>
<dbReference type="Proteomes" id="UP000199497">
    <property type="component" value="Unassembled WGS sequence"/>
</dbReference>
<organism evidence="2 3">
    <name type="scientific">Actinopolyspora xinjiangensis</name>
    <dbReference type="NCBI Taxonomy" id="405564"/>
    <lineage>
        <taxon>Bacteria</taxon>
        <taxon>Bacillati</taxon>
        <taxon>Actinomycetota</taxon>
        <taxon>Actinomycetes</taxon>
        <taxon>Actinopolysporales</taxon>
        <taxon>Actinopolysporaceae</taxon>
        <taxon>Actinopolyspora</taxon>
    </lineage>
</organism>
<evidence type="ECO:0000259" key="1">
    <source>
        <dbReference type="Pfam" id="PF04149"/>
    </source>
</evidence>
<dbReference type="Pfam" id="PF04149">
    <property type="entry name" value="DUF397"/>
    <property type="match status" value="1"/>
</dbReference>
<dbReference type="AlphaFoldDB" id="A0A1H0P3N0"/>
<evidence type="ECO:0000313" key="3">
    <source>
        <dbReference type="Proteomes" id="UP000199497"/>
    </source>
</evidence>
<gene>
    <name evidence="2" type="ORF">SAMN04487905_101375</name>
</gene>
<dbReference type="EMBL" id="FNJR01000001">
    <property type="protein sequence ID" value="SDO99573.1"/>
    <property type="molecule type" value="Genomic_DNA"/>
</dbReference>
<feature type="domain" description="DUF397" evidence="1">
    <location>
        <begin position="2"/>
        <end position="49"/>
    </location>
</feature>
<proteinExistence type="predicted"/>
<dbReference type="InterPro" id="IPR007278">
    <property type="entry name" value="DUF397"/>
</dbReference>
<reference evidence="3" key="1">
    <citation type="submission" date="2016-10" db="EMBL/GenBank/DDBJ databases">
        <authorList>
            <person name="Varghese N."/>
            <person name="Submissions S."/>
        </authorList>
    </citation>
    <scope>NUCLEOTIDE SEQUENCE [LARGE SCALE GENOMIC DNA]</scope>
    <source>
        <strain evidence="3">DSM 46732</strain>
    </source>
</reference>
<keyword evidence="3" id="KW-1185">Reference proteome</keyword>